<dbReference type="SUPFAM" id="SSF47413">
    <property type="entry name" value="lambda repressor-like DNA-binding domains"/>
    <property type="match status" value="1"/>
</dbReference>
<dbReference type="EMBL" id="MCGH01000003">
    <property type="protein sequence ID" value="ODM03712.1"/>
    <property type="molecule type" value="Genomic_DNA"/>
</dbReference>
<dbReference type="GO" id="GO:0003677">
    <property type="term" value="F:DNA binding"/>
    <property type="evidence" value="ECO:0007669"/>
    <property type="project" value="InterPro"/>
</dbReference>
<dbReference type="EMBL" id="MCGI01000008">
    <property type="protein sequence ID" value="ODM02719.1"/>
    <property type="molecule type" value="Genomic_DNA"/>
</dbReference>
<dbReference type="PATRIC" id="fig|1432052.3.peg.6571"/>
<proteinExistence type="predicted"/>
<protein>
    <submittedName>
        <fullName evidence="2">Transcriptional repressor DicA</fullName>
    </submittedName>
</protein>
<dbReference type="Gene3D" id="1.10.260.40">
    <property type="entry name" value="lambda repressor-like DNA-binding domains"/>
    <property type="match status" value="1"/>
</dbReference>
<dbReference type="GeneID" id="93300874"/>
<evidence type="ECO:0000259" key="1">
    <source>
        <dbReference type="PROSITE" id="PS50943"/>
    </source>
</evidence>
<evidence type="ECO:0000313" key="5">
    <source>
        <dbReference type="Proteomes" id="UP000095003"/>
    </source>
</evidence>
<name>A0A1E3A252_9FIRM</name>
<gene>
    <name evidence="2" type="ORF">BEH84_05950</name>
    <name evidence="3" type="ORF">BEI61_04510</name>
</gene>
<dbReference type="Proteomes" id="UP000095003">
    <property type="component" value="Unassembled WGS sequence"/>
</dbReference>
<evidence type="ECO:0000313" key="3">
    <source>
        <dbReference type="EMBL" id="ODM03712.1"/>
    </source>
</evidence>
<dbReference type="AlphaFoldDB" id="A0A1E3A252"/>
<dbReference type="Proteomes" id="UP000094067">
    <property type="component" value="Unassembled WGS sequence"/>
</dbReference>
<dbReference type="InterPro" id="IPR010982">
    <property type="entry name" value="Lambda_DNA-bd_dom_sf"/>
</dbReference>
<dbReference type="CDD" id="cd00093">
    <property type="entry name" value="HTH_XRE"/>
    <property type="match status" value="1"/>
</dbReference>
<accession>A0A1E3A252</accession>
<dbReference type="SMART" id="SM00530">
    <property type="entry name" value="HTH_XRE"/>
    <property type="match status" value="1"/>
</dbReference>
<organism evidence="2 5">
    <name type="scientific">Eisenbergiella tayi</name>
    <dbReference type="NCBI Taxonomy" id="1432052"/>
    <lineage>
        <taxon>Bacteria</taxon>
        <taxon>Bacillati</taxon>
        <taxon>Bacillota</taxon>
        <taxon>Clostridia</taxon>
        <taxon>Lachnospirales</taxon>
        <taxon>Lachnospiraceae</taxon>
        <taxon>Eisenbergiella</taxon>
    </lineage>
</organism>
<comment type="caution">
    <text evidence="2">The sequence shown here is derived from an EMBL/GenBank/DDBJ whole genome shotgun (WGS) entry which is preliminary data.</text>
</comment>
<reference evidence="4 5" key="1">
    <citation type="submission" date="2016-07" db="EMBL/GenBank/DDBJ databases">
        <title>Characterization of isolates of Eisenbergiella tayi derived from blood cultures, using whole genome sequencing.</title>
        <authorList>
            <person name="Burdz T."/>
            <person name="Wiebe D."/>
            <person name="Huynh C."/>
            <person name="Bernard K."/>
        </authorList>
    </citation>
    <scope>NUCLEOTIDE SEQUENCE [LARGE SCALE GENOMIC DNA]</scope>
    <source>
        <strain evidence="3 4">NML 110608</strain>
        <strain evidence="2 5">NML 120489</strain>
    </source>
</reference>
<evidence type="ECO:0000313" key="4">
    <source>
        <dbReference type="Proteomes" id="UP000094067"/>
    </source>
</evidence>
<dbReference type="RefSeq" id="WP_009255631.1">
    <property type="nucleotide sequence ID" value="NZ_BAABXS010000001.1"/>
</dbReference>
<evidence type="ECO:0000313" key="2">
    <source>
        <dbReference type="EMBL" id="ODM02719.1"/>
    </source>
</evidence>
<dbReference type="InterPro" id="IPR001387">
    <property type="entry name" value="Cro/C1-type_HTH"/>
</dbReference>
<sequence length="110" mass="12578">MANKKFGDTLRTLRKVKGYTQQQAADLLGLKNKSTLGSWEVGKSEPDGYTLLKLCQIYDVQDIYTAFGEISPCKRSSDSIMEHYLLLTDEYKKVIESLIIQLLEIQEKSR</sequence>
<dbReference type="PROSITE" id="PS50943">
    <property type="entry name" value="HTH_CROC1"/>
    <property type="match status" value="1"/>
</dbReference>
<dbReference type="Pfam" id="PF01381">
    <property type="entry name" value="HTH_3"/>
    <property type="match status" value="1"/>
</dbReference>
<feature type="domain" description="HTH cro/C1-type" evidence="1">
    <location>
        <begin position="10"/>
        <end position="66"/>
    </location>
</feature>